<dbReference type="RefSeq" id="WP_209923865.1">
    <property type="nucleotide sequence ID" value="NZ_JAGIOP010000003.1"/>
</dbReference>
<evidence type="ECO:0000313" key="1">
    <source>
        <dbReference type="EMBL" id="MBP2456210.1"/>
    </source>
</evidence>
<comment type="caution">
    <text evidence="1">The sequence shown here is derived from an EMBL/GenBank/DDBJ whole genome shotgun (WGS) entry which is preliminary data.</text>
</comment>
<sequence>MARLETLRAGRRPVDEEVRHGLARWAGPDAPNDIALRGGYVRRLTPLVEDVEYDLERLVDRPKPKLPDPPPLAVLASLTKGVALPLSLTLCFLAQTQPRATIGKDGLVKIPIEASEDHPVGLVNLLAVPASHRPSEESTFSSNSRENRKRQIRGGFVQLDKQGLAELPTGGRKGAPRFNVVHLNEDTRASASAVKRYTRPRTASRVVTIPLAFFLNGWVHALSKSEIAMWLMLRDLAQRSDRTHAPDQLHISGRERLLQYDLSRAVWDTHSALEDFGLIVVHKDPNRRANGTTLDGERAAPHRFELRDEGLAADGLATVLKSLAERRDRKPK</sequence>
<reference evidence="1 2" key="1">
    <citation type="submission" date="2021-03" db="EMBL/GenBank/DDBJ databases">
        <title>Sequencing the genomes of 1000 actinobacteria strains.</title>
        <authorList>
            <person name="Klenk H.-P."/>
        </authorList>
    </citation>
    <scope>NUCLEOTIDE SEQUENCE [LARGE SCALE GENOMIC DNA]</scope>
    <source>
        <strain evidence="1 2">DSM 46713</strain>
    </source>
</reference>
<dbReference type="Proteomes" id="UP000694460">
    <property type="component" value="Unassembled WGS sequence"/>
</dbReference>
<protein>
    <submittedName>
        <fullName evidence="1">Uncharacterized protein</fullName>
    </submittedName>
</protein>
<evidence type="ECO:0000313" key="2">
    <source>
        <dbReference type="Proteomes" id="UP000694460"/>
    </source>
</evidence>
<organism evidence="1 2">
    <name type="scientific">Mycolicibacterium lutetiense</name>
    <dbReference type="NCBI Taxonomy" id="1641992"/>
    <lineage>
        <taxon>Bacteria</taxon>
        <taxon>Bacillati</taxon>
        <taxon>Actinomycetota</taxon>
        <taxon>Actinomycetes</taxon>
        <taxon>Mycobacteriales</taxon>
        <taxon>Mycobacteriaceae</taxon>
        <taxon>Mycolicibacterium</taxon>
    </lineage>
</organism>
<keyword evidence="2" id="KW-1185">Reference proteome</keyword>
<dbReference type="EMBL" id="JAGIOP010000003">
    <property type="protein sequence ID" value="MBP2456210.1"/>
    <property type="molecule type" value="Genomic_DNA"/>
</dbReference>
<name>A0ABS5A380_9MYCO</name>
<proteinExistence type="predicted"/>
<gene>
    <name evidence="1" type="ORF">JOF57_006186</name>
</gene>
<accession>A0ABS5A380</accession>